<proteinExistence type="predicted"/>
<comment type="caution">
    <text evidence="1">The sequence shown here is derived from an EMBL/GenBank/DDBJ whole genome shotgun (WGS) entry which is preliminary data.</text>
</comment>
<reference evidence="1" key="1">
    <citation type="submission" date="2021-02" db="EMBL/GenBank/DDBJ databases">
        <authorList>
            <person name="Cremers G."/>
            <person name="Picone N."/>
        </authorList>
    </citation>
    <scope>NUCLEOTIDE SEQUENCE</scope>
    <source>
        <strain evidence="1">PQ17</strain>
    </source>
</reference>
<dbReference type="Pfam" id="PF13412">
    <property type="entry name" value="HTH_24"/>
    <property type="match status" value="1"/>
</dbReference>
<keyword evidence="2" id="KW-1185">Reference proteome</keyword>
<evidence type="ECO:0000313" key="2">
    <source>
        <dbReference type="Proteomes" id="UP000663859"/>
    </source>
</evidence>
<dbReference type="Proteomes" id="UP000663859">
    <property type="component" value="Unassembled WGS sequence"/>
</dbReference>
<dbReference type="AlphaFoldDB" id="A0A8J2BMH8"/>
<sequence>MMSDSFSRKALKGHKLQILSEIKRSDGLSVGELCKRVKLSYMGIKQHCVALEREGFLATCRRPKLVGRPEKAYRLTPRANEFFPNEYTQLTCAILQTIADLYGPATPLKILYRIYQREGERAAREIGEVALEERIRQWVAMREVQGYMPEVRRPEKEGDSWVVVEYHSPILPILDLYPVVRELEKRLYEQVLGVPVIREEARPNGLYRCSFLVFVPMPPPSMVSETPQENG</sequence>
<accession>A0A8J2BMH8</accession>
<name>A0A8J2BMH8_9BACT</name>
<evidence type="ECO:0000313" key="1">
    <source>
        <dbReference type="EMBL" id="CAF0696167.1"/>
    </source>
</evidence>
<dbReference type="InterPro" id="IPR036388">
    <property type="entry name" value="WH-like_DNA-bd_sf"/>
</dbReference>
<dbReference type="EMBL" id="CAJNOB010000012">
    <property type="protein sequence ID" value="CAF0696167.1"/>
    <property type="molecule type" value="Genomic_DNA"/>
</dbReference>
<gene>
    <name evidence="1" type="ORF">MPNT_20137</name>
</gene>
<dbReference type="SUPFAM" id="SSF46785">
    <property type="entry name" value="Winged helix' DNA-binding domain"/>
    <property type="match status" value="1"/>
</dbReference>
<dbReference type="Gene3D" id="1.10.10.10">
    <property type="entry name" value="Winged helix-like DNA-binding domain superfamily/Winged helix DNA-binding domain"/>
    <property type="match status" value="1"/>
</dbReference>
<protein>
    <submittedName>
        <fullName evidence="1">Predicted transcriptional regulator, ArsR family</fullName>
    </submittedName>
</protein>
<organism evidence="1 2">
    <name type="scientific">Candidatus Methylacidithermus pantelleriae</name>
    <dbReference type="NCBI Taxonomy" id="2744239"/>
    <lineage>
        <taxon>Bacteria</taxon>
        <taxon>Pseudomonadati</taxon>
        <taxon>Verrucomicrobiota</taxon>
        <taxon>Methylacidiphilae</taxon>
        <taxon>Methylacidiphilales</taxon>
        <taxon>Methylacidiphilaceae</taxon>
        <taxon>Candidatus Methylacidithermus</taxon>
    </lineage>
</organism>
<dbReference type="InterPro" id="IPR036390">
    <property type="entry name" value="WH_DNA-bd_sf"/>
</dbReference>